<keyword evidence="1" id="KW-0547">Nucleotide-binding</keyword>
<dbReference type="GO" id="GO:0051782">
    <property type="term" value="P:negative regulation of cell division"/>
    <property type="evidence" value="ECO:0007669"/>
    <property type="project" value="TreeGrafter"/>
</dbReference>
<feature type="domain" description="CobQ/CobB/MinD/ParA nucleotide binding" evidence="3">
    <location>
        <begin position="7"/>
        <end position="55"/>
    </location>
</feature>
<feature type="non-terminal residue" evidence="4">
    <location>
        <position position="143"/>
    </location>
</feature>
<keyword evidence="2" id="KW-0067">ATP-binding</keyword>
<accession>A0A931CTV9</accession>
<proteinExistence type="predicted"/>
<dbReference type="SUPFAM" id="SSF52540">
    <property type="entry name" value="P-loop containing nucleoside triphosphate hydrolases"/>
    <property type="match status" value="1"/>
</dbReference>
<sequence>MSLKLAFGGKGGVGKTTVTGLIARTIAALDKERAVIAIDADPVANLAAALGIDETQPITPVAELSDLIAERTGAKPGTMGGFFTLNPKVDDIPDRFSLEKDGVKLLVMGTVQQGGSGCICPESTILKALMNHLVLARNEVVVM</sequence>
<dbReference type="AlphaFoldDB" id="A0A931CTV9"/>
<dbReference type="EMBL" id="JACCQK010000162">
    <property type="protein sequence ID" value="MBG0778970.1"/>
    <property type="molecule type" value="Genomic_DNA"/>
</dbReference>
<evidence type="ECO:0000313" key="5">
    <source>
        <dbReference type="Proteomes" id="UP000706172"/>
    </source>
</evidence>
<dbReference type="Pfam" id="PF01656">
    <property type="entry name" value="CbiA"/>
    <property type="match status" value="1"/>
</dbReference>
<evidence type="ECO:0000256" key="2">
    <source>
        <dbReference type="ARBA" id="ARBA00022840"/>
    </source>
</evidence>
<dbReference type="InterPro" id="IPR002586">
    <property type="entry name" value="CobQ/CobB/MinD/ParA_Nub-bd_dom"/>
</dbReference>
<reference evidence="4" key="1">
    <citation type="submission" date="2020-07" db="EMBL/GenBank/DDBJ databases">
        <title>Severe corrosion of carbon steel in oil field produced water can be linked to methanogenic archaea containing a special type of NiFe hydrogenase.</title>
        <authorList>
            <person name="Lahme S."/>
            <person name="Mand J."/>
            <person name="Longwell J."/>
            <person name="Smith R."/>
            <person name="Enning D."/>
        </authorList>
    </citation>
    <scope>NUCLEOTIDE SEQUENCE</scope>
    <source>
        <strain evidence="4">MIC098Bin6</strain>
    </source>
</reference>
<comment type="caution">
    <text evidence="4">The sequence shown here is derived from an EMBL/GenBank/DDBJ whole genome shotgun (WGS) entry which is preliminary data.</text>
</comment>
<dbReference type="Gene3D" id="3.40.50.300">
    <property type="entry name" value="P-loop containing nucleotide triphosphate hydrolases"/>
    <property type="match status" value="1"/>
</dbReference>
<evidence type="ECO:0000313" key="4">
    <source>
        <dbReference type="EMBL" id="MBG0778970.1"/>
    </source>
</evidence>
<dbReference type="PANTHER" id="PTHR43384">
    <property type="entry name" value="SEPTUM SITE-DETERMINING PROTEIN MIND HOMOLOG, CHLOROPLASTIC-RELATED"/>
    <property type="match status" value="1"/>
</dbReference>
<evidence type="ECO:0000259" key="3">
    <source>
        <dbReference type="Pfam" id="PF01656"/>
    </source>
</evidence>
<dbReference type="Proteomes" id="UP000706172">
    <property type="component" value="Unassembled WGS sequence"/>
</dbReference>
<dbReference type="PANTHER" id="PTHR43384:SF6">
    <property type="entry name" value="SEPTUM SITE-DETERMINING PROTEIN MIND HOMOLOG, CHLOROPLASTIC"/>
    <property type="match status" value="1"/>
</dbReference>
<organism evidence="4 5">
    <name type="scientific">Desulfotignum balticum</name>
    <dbReference type="NCBI Taxonomy" id="115781"/>
    <lineage>
        <taxon>Bacteria</taxon>
        <taxon>Pseudomonadati</taxon>
        <taxon>Thermodesulfobacteriota</taxon>
        <taxon>Desulfobacteria</taxon>
        <taxon>Desulfobacterales</taxon>
        <taxon>Desulfobacteraceae</taxon>
        <taxon>Desulfotignum</taxon>
    </lineage>
</organism>
<dbReference type="InterPro" id="IPR027417">
    <property type="entry name" value="P-loop_NTPase"/>
</dbReference>
<name>A0A931CTV9_9BACT</name>
<dbReference type="GO" id="GO:0005829">
    <property type="term" value="C:cytosol"/>
    <property type="evidence" value="ECO:0007669"/>
    <property type="project" value="TreeGrafter"/>
</dbReference>
<dbReference type="GO" id="GO:0009898">
    <property type="term" value="C:cytoplasmic side of plasma membrane"/>
    <property type="evidence" value="ECO:0007669"/>
    <property type="project" value="TreeGrafter"/>
</dbReference>
<protein>
    <submittedName>
        <fullName evidence="4">AAA family ATPase</fullName>
    </submittedName>
</protein>
<dbReference type="GO" id="GO:0005524">
    <property type="term" value="F:ATP binding"/>
    <property type="evidence" value="ECO:0007669"/>
    <property type="project" value="UniProtKB-KW"/>
</dbReference>
<gene>
    <name evidence="4" type="ORF">H0S81_03485</name>
</gene>
<evidence type="ECO:0000256" key="1">
    <source>
        <dbReference type="ARBA" id="ARBA00022741"/>
    </source>
</evidence>
<dbReference type="InterPro" id="IPR050625">
    <property type="entry name" value="ParA/MinD_ATPase"/>
</dbReference>
<dbReference type="GO" id="GO:0016887">
    <property type="term" value="F:ATP hydrolysis activity"/>
    <property type="evidence" value="ECO:0007669"/>
    <property type="project" value="TreeGrafter"/>
</dbReference>